<dbReference type="Pfam" id="PF06985">
    <property type="entry name" value="HET"/>
    <property type="match status" value="1"/>
</dbReference>
<dbReference type="RefSeq" id="XP_007702673.1">
    <property type="nucleotide sequence ID" value="XM_007704483.1"/>
</dbReference>
<protein>
    <recommendedName>
        <fullName evidence="1">Heterokaryon incompatibility domain-containing protein</fullName>
    </recommendedName>
</protein>
<dbReference type="InterPro" id="IPR010730">
    <property type="entry name" value="HET"/>
</dbReference>
<evidence type="ECO:0000259" key="1">
    <source>
        <dbReference type="Pfam" id="PF06985"/>
    </source>
</evidence>
<dbReference type="AlphaFoldDB" id="M2SWS2"/>
<dbReference type="InterPro" id="IPR052895">
    <property type="entry name" value="HetReg/Transcr_Mod"/>
</dbReference>
<reference evidence="3" key="2">
    <citation type="journal article" date="2013" name="PLoS Genet.">
        <title>Comparative genome structure, secondary metabolite, and effector coding capacity across Cochliobolus pathogens.</title>
        <authorList>
            <person name="Condon B.J."/>
            <person name="Leng Y."/>
            <person name="Wu D."/>
            <person name="Bushley K.E."/>
            <person name="Ohm R.A."/>
            <person name="Otillar R."/>
            <person name="Martin J."/>
            <person name="Schackwitz W."/>
            <person name="Grimwood J."/>
            <person name="MohdZainudin N."/>
            <person name="Xue C."/>
            <person name="Wang R."/>
            <person name="Manning V.A."/>
            <person name="Dhillon B."/>
            <person name="Tu Z.J."/>
            <person name="Steffenson B.J."/>
            <person name="Salamov A."/>
            <person name="Sun H."/>
            <person name="Lowry S."/>
            <person name="LaButti K."/>
            <person name="Han J."/>
            <person name="Copeland A."/>
            <person name="Lindquist E."/>
            <person name="Barry K."/>
            <person name="Schmutz J."/>
            <person name="Baker S.E."/>
            <person name="Ciuffetti L.M."/>
            <person name="Grigoriev I.V."/>
            <person name="Zhong S."/>
            <person name="Turgeon B.G."/>
        </authorList>
    </citation>
    <scope>NUCLEOTIDE SEQUENCE [LARGE SCALE GENOMIC DNA]</scope>
    <source>
        <strain evidence="3">ND90Pr / ATCC 201652</strain>
    </source>
</reference>
<dbReference type="OrthoDB" id="3682376at2759"/>
<feature type="domain" description="Heterokaryon incompatibility" evidence="1">
    <location>
        <begin position="1"/>
        <end position="55"/>
    </location>
</feature>
<dbReference type="GeneID" id="19137637"/>
<dbReference type="EMBL" id="KB445648">
    <property type="protein sequence ID" value="EMD61282.1"/>
    <property type="molecule type" value="Genomic_DNA"/>
</dbReference>
<dbReference type="KEGG" id="bsc:COCSADRAFT_344048"/>
<accession>M2SWS2</accession>
<reference evidence="2 3" key="1">
    <citation type="journal article" date="2012" name="PLoS Pathog.">
        <title>Diverse lifestyles and strategies of plant pathogenesis encoded in the genomes of eighteen Dothideomycetes fungi.</title>
        <authorList>
            <person name="Ohm R.A."/>
            <person name="Feau N."/>
            <person name="Henrissat B."/>
            <person name="Schoch C.L."/>
            <person name="Horwitz B.A."/>
            <person name="Barry K.W."/>
            <person name="Condon B.J."/>
            <person name="Copeland A.C."/>
            <person name="Dhillon B."/>
            <person name="Glaser F."/>
            <person name="Hesse C.N."/>
            <person name="Kosti I."/>
            <person name="LaButti K."/>
            <person name="Lindquist E.A."/>
            <person name="Lucas S."/>
            <person name="Salamov A.A."/>
            <person name="Bradshaw R.E."/>
            <person name="Ciuffetti L."/>
            <person name="Hamelin R.C."/>
            <person name="Kema G.H.J."/>
            <person name="Lawrence C."/>
            <person name="Scott J.A."/>
            <person name="Spatafora J.W."/>
            <person name="Turgeon B.G."/>
            <person name="de Wit P.J.G.M."/>
            <person name="Zhong S."/>
            <person name="Goodwin S.B."/>
            <person name="Grigoriev I.V."/>
        </authorList>
    </citation>
    <scope>NUCLEOTIDE SEQUENCE [LARGE SCALE GENOMIC DNA]</scope>
    <source>
        <strain evidence="3">ND90Pr / ATCC 201652</strain>
    </source>
</reference>
<evidence type="ECO:0000313" key="2">
    <source>
        <dbReference type="EMBL" id="EMD61282.1"/>
    </source>
</evidence>
<proteinExistence type="predicted"/>
<dbReference type="HOGENOM" id="CLU_004184_6_3_1"/>
<dbReference type="PANTHER" id="PTHR24148:SF73">
    <property type="entry name" value="HET DOMAIN PROTEIN (AFU_ORTHOLOGUE AFUA_8G01020)"/>
    <property type="match status" value="1"/>
</dbReference>
<sequence>ITKNLGQALEQSRYCDRDCLLWINAICINQNHKIERGQQVQLMGTVYARASCVLI</sequence>
<organism evidence="2 3">
    <name type="scientific">Cochliobolus sativus (strain ND90Pr / ATCC 201652)</name>
    <name type="common">Common root rot and spot blotch fungus</name>
    <name type="synonym">Bipolaris sorokiniana</name>
    <dbReference type="NCBI Taxonomy" id="665912"/>
    <lineage>
        <taxon>Eukaryota</taxon>
        <taxon>Fungi</taxon>
        <taxon>Dikarya</taxon>
        <taxon>Ascomycota</taxon>
        <taxon>Pezizomycotina</taxon>
        <taxon>Dothideomycetes</taxon>
        <taxon>Pleosporomycetidae</taxon>
        <taxon>Pleosporales</taxon>
        <taxon>Pleosporineae</taxon>
        <taxon>Pleosporaceae</taxon>
        <taxon>Bipolaris</taxon>
    </lineage>
</organism>
<gene>
    <name evidence="2" type="ORF">COCSADRAFT_344048</name>
</gene>
<dbReference type="PANTHER" id="PTHR24148">
    <property type="entry name" value="ANKYRIN REPEAT DOMAIN-CONTAINING PROTEIN 39 HOMOLOG-RELATED"/>
    <property type="match status" value="1"/>
</dbReference>
<evidence type="ECO:0000313" key="3">
    <source>
        <dbReference type="Proteomes" id="UP000016934"/>
    </source>
</evidence>
<dbReference type="Proteomes" id="UP000016934">
    <property type="component" value="Unassembled WGS sequence"/>
</dbReference>
<feature type="non-terminal residue" evidence="2">
    <location>
        <position position="1"/>
    </location>
</feature>
<name>M2SWS2_COCSN</name>
<keyword evidence="3" id="KW-1185">Reference proteome</keyword>
<dbReference type="OMA" id="RYATITI"/>